<protein>
    <submittedName>
        <fullName evidence="1">Transcription initiation factor TFIIIB</fullName>
    </submittedName>
</protein>
<dbReference type="KEGG" id="vil:CFK37_00395"/>
<keyword evidence="1" id="KW-0648">Protein biosynthesis</keyword>
<name>A0A220U8Q7_9BACI</name>
<evidence type="ECO:0000313" key="2">
    <source>
        <dbReference type="Proteomes" id="UP000198312"/>
    </source>
</evidence>
<organism evidence="1 2">
    <name type="scientific">Virgibacillus phasianinus</name>
    <dbReference type="NCBI Taxonomy" id="2017483"/>
    <lineage>
        <taxon>Bacteria</taxon>
        <taxon>Bacillati</taxon>
        <taxon>Bacillota</taxon>
        <taxon>Bacilli</taxon>
        <taxon>Bacillales</taxon>
        <taxon>Bacillaceae</taxon>
        <taxon>Virgibacillus</taxon>
    </lineage>
</organism>
<gene>
    <name evidence="1" type="ORF">CFK37_00395</name>
</gene>
<keyword evidence="2" id="KW-1185">Reference proteome</keyword>
<evidence type="ECO:0000313" key="1">
    <source>
        <dbReference type="EMBL" id="ASK64241.1"/>
    </source>
</evidence>
<dbReference type="Proteomes" id="UP000198312">
    <property type="component" value="Chromosome"/>
</dbReference>
<accession>A0A220U8Q7</accession>
<dbReference type="OrthoDB" id="1822642at2"/>
<dbReference type="GO" id="GO:0003743">
    <property type="term" value="F:translation initiation factor activity"/>
    <property type="evidence" value="ECO:0007669"/>
    <property type="project" value="UniProtKB-KW"/>
</dbReference>
<reference evidence="1 2" key="1">
    <citation type="submission" date="2017-07" db="EMBL/GenBank/DDBJ databases">
        <title>Virgibacillus sp. LM2416.</title>
        <authorList>
            <person name="Tak E.J."/>
            <person name="Bae J.-W."/>
        </authorList>
    </citation>
    <scope>NUCLEOTIDE SEQUENCE [LARGE SCALE GENOMIC DNA]</scope>
    <source>
        <strain evidence="1 2">LM2416</strain>
    </source>
</reference>
<sequence length="60" mass="6674">MKGEIECPKCGGRDFGIGKQKGYAKMSSGRFNLGSNIIHRICTNCGFIAESYAEKPRNFR</sequence>
<dbReference type="AlphaFoldDB" id="A0A220U8Q7"/>
<dbReference type="EMBL" id="CP022315">
    <property type="protein sequence ID" value="ASK64241.1"/>
    <property type="molecule type" value="Genomic_DNA"/>
</dbReference>
<keyword evidence="1" id="KW-0396">Initiation factor</keyword>
<proteinExistence type="predicted"/>